<protein>
    <submittedName>
        <fullName evidence="2">Uncharacterized protein</fullName>
    </submittedName>
</protein>
<evidence type="ECO:0000313" key="2">
    <source>
        <dbReference type="EMBL" id="GFY39225.1"/>
    </source>
</evidence>
<dbReference type="Proteomes" id="UP000886998">
    <property type="component" value="Unassembled WGS sequence"/>
</dbReference>
<gene>
    <name evidence="2" type="ORF">TNIN_72371</name>
</gene>
<sequence>MPSNILKFLRYSFIASITHIFPPRIFIFFPILNHRIPTAQMMIRPSSNPITVDQALDVFIAHISNLVHQRTFFLRYRGKRKCVLSDPERNEDAIPYQ</sequence>
<evidence type="ECO:0000256" key="1">
    <source>
        <dbReference type="SAM" id="Phobius"/>
    </source>
</evidence>
<keyword evidence="1" id="KW-1133">Transmembrane helix</keyword>
<keyword evidence="1" id="KW-0472">Membrane</keyword>
<keyword evidence="1" id="KW-0812">Transmembrane</keyword>
<evidence type="ECO:0000313" key="3">
    <source>
        <dbReference type="Proteomes" id="UP000886998"/>
    </source>
</evidence>
<name>A0A8X7BPS5_9ARAC</name>
<dbReference type="AlphaFoldDB" id="A0A8X7BPS5"/>
<feature type="transmembrane region" description="Helical" evidence="1">
    <location>
        <begin position="12"/>
        <end position="32"/>
    </location>
</feature>
<proteinExistence type="predicted"/>
<accession>A0A8X7BPS5</accession>
<reference evidence="2" key="1">
    <citation type="submission" date="2020-08" db="EMBL/GenBank/DDBJ databases">
        <title>Multicomponent nature underlies the extraordinary mechanical properties of spider dragline silk.</title>
        <authorList>
            <person name="Kono N."/>
            <person name="Nakamura H."/>
            <person name="Mori M."/>
            <person name="Yoshida Y."/>
            <person name="Ohtoshi R."/>
            <person name="Malay A.D."/>
            <person name="Moran D.A.P."/>
            <person name="Tomita M."/>
            <person name="Numata K."/>
            <person name="Arakawa K."/>
        </authorList>
    </citation>
    <scope>NUCLEOTIDE SEQUENCE</scope>
</reference>
<dbReference type="EMBL" id="BMAV01001283">
    <property type="protein sequence ID" value="GFY39225.1"/>
    <property type="molecule type" value="Genomic_DNA"/>
</dbReference>
<organism evidence="2 3">
    <name type="scientific">Trichonephila inaurata madagascariensis</name>
    <dbReference type="NCBI Taxonomy" id="2747483"/>
    <lineage>
        <taxon>Eukaryota</taxon>
        <taxon>Metazoa</taxon>
        <taxon>Ecdysozoa</taxon>
        <taxon>Arthropoda</taxon>
        <taxon>Chelicerata</taxon>
        <taxon>Arachnida</taxon>
        <taxon>Araneae</taxon>
        <taxon>Araneomorphae</taxon>
        <taxon>Entelegynae</taxon>
        <taxon>Araneoidea</taxon>
        <taxon>Nephilidae</taxon>
        <taxon>Trichonephila</taxon>
        <taxon>Trichonephila inaurata</taxon>
    </lineage>
</organism>
<keyword evidence="3" id="KW-1185">Reference proteome</keyword>
<dbReference type="OrthoDB" id="10582685at2759"/>
<comment type="caution">
    <text evidence="2">The sequence shown here is derived from an EMBL/GenBank/DDBJ whole genome shotgun (WGS) entry which is preliminary data.</text>
</comment>